<evidence type="ECO:0000256" key="5">
    <source>
        <dbReference type="SAM" id="MobiDB-lite"/>
    </source>
</evidence>
<feature type="coiled-coil region" evidence="4">
    <location>
        <begin position="1307"/>
        <end position="1347"/>
    </location>
</feature>
<dbReference type="Gene3D" id="3.30.920.20">
    <property type="entry name" value="Gas2-like domain"/>
    <property type="match status" value="1"/>
</dbReference>
<accession>A0AAD5P717</accession>
<gene>
    <name evidence="7" type="ORF">BDA99DRAFT_529909</name>
</gene>
<dbReference type="InterPro" id="IPR003108">
    <property type="entry name" value="GAR_dom"/>
</dbReference>
<evidence type="ECO:0000256" key="4">
    <source>
        <dbReference type="SAM" id="Coils"/>
    </source>
</evidence>
<dbReference type="PROSITE" id="PS51460">
    <property type="entry name" value="GAR"/>
    <property type="match status" value="1"/>
</dbReference>
<dbReference type="InterPro" id="IPR036534">
    <property type="entry name" value="GAR_dom_sf"/>
</dbReference>
<dbReference type="EMBL" id="JAIXMP010000067">
    <property type="protein sequence ID" value="KAI9243734.1"/>
    <property type="molecule type" value="Genomic_DNA"/>
</dbReference>
<feature type="region of interest" description="Disordered" evidence="5">
    <location>
        <begin position="1692"/>
        <end position="1764"/>
    </location>
</feature>
<dbReference type="SUPFAM" id="SSF143575">
    <property type="entry name" value="GAS2 domain-like"/>
    <property type="match status" value="1"/>
</dbReference>
<feature type="domain" description="GAR" evidence="6">
    <location>
        <begin position="1767"/>
        <end position="1838"/>
    </location>
</feature>
<keyword evidence="2" id="KW-0963">Cytoplasm</keyword>
<evidence type="ECO:0000256" key="3">
    <source>
        <dbReference type="ARBA" id="ARBA00023212"/>
    </source>
</evidence>
<dbReference type="Pfam" id="PF02187">
    <property type="entry name" value="GAS2"/>
    <property type="match status" value="1"/>
</dbReference>
<comment type="subcellular location">
    <subcellularLocation>
        <location evidence="1">Cytoplasm</location>
        <location evidence="1">Cytoskeleton</location>
    </subcellularLocation>
</comment>
<keyword evidence="3" id="KW-0206">Cytoskeleton</keyword>
<feature type="compositionally biased region" description="Low complexity" evidence="5">
    <location>
        <begin position="1693"/>
        <end position="1750"/>
    </location>
</feature>
<dbReference type="SMART" id="SM00243">
    <property type="entry name" value="GAS2"/>
    <property type="match status" value="1"/>
</dbReference>
<keyword evidence="4" id="KW-0175">Coiled coil</keyword>
<comment type="caution">
    <text evidence="7">The sequence shown here is derived from an EMBL/GenBank/DDBJ whole genome shotgun (WGS) entry which is preliminary data.</text>
</comment>
<name>A0AAD5P717_9FUNG</name>
<evidence type="ECO:0000256" key="2">
    <source>
        <dbReference type="ARBA" id="ARBA00022490"/>
    </source>
</evidence>
<proteinExistence type="predicted"/>
<protein>
    <recommendedName>
        <fullName evidence="6">GAR domain-containing protein</fullName>
    </recommendedName>
</protein>
<dbReference type="Proteomes" id="UP001209540">
    <property type="component" value="Unassembled WGS sequence"/>
</dbReference>
<evidence type="ECO:0000259" key="6">
    <source>
        <dbReference type="PROSITE" id="PS51460"/>
    </source>
</evidence>
<reference evidence="7" key="2">
    <citation type="submission" date="2023-02" db="EMBL/GenBank/DDBJ databases">
        <authorList>
            <consortium name="DOE Joint Genome Institute"/>
            <person name="Mondo S.J."/>
            <person name="Chang Y."/>
            <person name="Wang Y."/>
            <person name="Ahrendt S."/>
            <person name="Andreopoulos W."/>
            <person name="Barry K."/>
            <person name="Beard J."/>
            <person name="Benny G.L."/>
            <person name="Blankenship S."/>
            <person name="Bonito G."/>
            <person name="Cuomo C."/>
            <person name="Desiro A."/>
            <person name="Gervers K.A."/>
            <person name="Hundley H."/>
            <person name="Kuo A."/>
            <person name="LaButti K."/>
            <person name="Lang B.F."/>
            <person name="Lipzen A."/>
            <person name="O'Donnell K."/>
            <person name="Pangilinan J."/>
            <person name="Reynolds N."/>
            <person name="Sandor L."/>
            <person name="Smith M.W."/>
            <person name="Tsang A."/>
            <person name="Grigoriev I.V."/>
            <person name="Stajich J.E."/>
            <person name="Spatafora J.W."/>
        </authorList>
    </citation>
    <scope>NUCLEOTIDE SEQUENCE</scope>
    <source>
        <strain evidence="7">RSA 2281</strain>
    </source>
</reference>
<evidence type="ECO:0000313" key="7">
    <source>
        <dbReference type="EMBL" id="KAI9243734.1"/>
    </source>
</evidence>
<keyword evidence="8" id="KW-1185">Reference proteome</keyword>
<organism evidence="7 8">
    <name type="scientific">Phascolomyces articulosus</name>
    <dbReference type="NCBI Taxonomy" id="60185"/>
    <lineage>
        <taxon>Eukaryota</taxon>
        <taxon>Fungi</taxon>
        <taxon>Fungi incertae sedis</taxon>
        <taxon>Mucoromycota</taxon>
        <taxon>Mucoromycotina</taxon>
        <taxon>Mucoromycetes</taxon>
        <taxon>Mucorales</taxon>
        <taxon>Lichtheimiaceae</taxon>
        <taxon>Phascolomyces</taxon>
    </lineage>
</organism>
<dbReference type="GO" id="GO:0008017">
    <property type="term" value="F:microtubule binding"/>
    <property type="evidence" value="ECO:0007669"/>
    <property type="project" value="InterPro"/>
</dbReference>
<sequence>MPSFKCMQFDFIHMKLFTATVLHSITDLDHRLQLLRDMNENNDNDDNDEEEKQRYQSLCFWLDHIQTLSLKGESILHAIVENQIDATTDNISALLELYNNKQLSDPLCLKLTKPLKVLDQYHATQRLQQRIQWLNELKQTWLEAHDCVITLLHGPDEKINVVDAAMENATLAYQRWSGASPTANATLYTAMQKQYCEFRHRMHQVADQKKHVDAFIQYTDELQKQGQQLLLQASSTTMETTTDFELAIEYFHDRVHIATERMNARIPYPAHQTLKNTEIQDAVRRRKSLLWLLQEELDQSLRQHQRQQQTHDDKQTNDDVWIKMRMKAVQNLMKSATMSGLTLDEIQQFQKECRDYRITSRKKPNVELDTLLYQLKNNLDVYERKVRTQNAIQKVSADIHEKTQNIWSTLIPLEEGKFDAMDSSSTTSFGKEHGISVDEELVGSLLLENESDEVEEEYAWIQQQHQDYMALVDYGNALLAQRSICKSYQSQAKELLVAGTRHEHQLTSAWTDMTMIRFGSIHHPFDKMTAFDDYIHQSTTFLRQVDKQYQMLPVPNKHVQANRPIPYAPENTFLVQLSNQCHSIVQLSSTVSILVQRYQLALDIVSDINTCIHTINSIVPSDMDHGMGEEKKLRDQTQAIRARLLDAPGCHVMVDAWDKLSSNALSQLAQRIQQHKQTQQQCKLDAAADEAYVVWQKTITDLDALTKGWQDDETHLAHMVTQLETLYPSNQTSFEKMQQAFSSSGRSLSISHYEQQQRVASIVESVHTGYNDYNVMTGYFERHNAWQEHMDVAVRLCDEQDMDMTTLIHNSRVLVTQHDDSSKEKNNISHTSLLPPLQVPDIQDLQNYVDQHGLCYRVEFEKVLAAQLTLDERIQNVNMTMLFAKNVETQCNKICQIMDKLKNDTTMDGPTVAKQIQDPELYPARNQNGQDIEFNKRIRCQLESLLDHAIRQQQSNTKQSKLQKMHDECDILVQQFQEKADHVLLCMTQHVMDELASSAQDCIVHIHQINMDNDLDGNANNKMHQHTIESALTVVQQAWKEKKENDEKTQKQQRNQDAWETYCKLSNWLTQQHNTIQVLDTNDDDLVFIAQQRNKLQELEREGVHVLYAQWHNEKRLDNPHADEMKALYEHVKADHDDLLAALDYIDELYNKKQLEKSRQSFVDGLSSTMRVMTTWAENEKCIVTSGTQHHVLDTIESKACKAADLFRAQIQAYPNYPVLQQQQQQAQLILEQTVCAANDAKLYCDIHLELDEIEASMLNISTSTSLSASILTTLLNDMAHHIKTSFKEDANQRHALVRHDQLVQLVKGVEAREEEAQKHADAVQAQKDAERRRLLIEQAIQDANKDTLAVATVVDKENAWEIHDFYLGSISAVAIHQARRLKWHDEALSEAVCTLESSYACLQRVAEHAKQTHEIKAWIDKWEGQDMMEMTSIIETYLQDKIWDEAPAMIQESVKKSVTQRHDSVQEAWDNLCEQRKQAEAMANERLKEQKEQELLATVEHLIKRAQAQLSHCRWDVDKRDLASMPREPEALAIERRVTDLSATTASLLRQHYPTSETMTQENQAYRAIVDTSIRQFFDTVQDTQCKIAQALAISEYLMISDDIHMMISIFEESLPKTTTSTSRNISKQDLQALEAQQKYYNEHIGQELETAQEIAMENPMLNKPYKQLCDRWGSVQRHVQSLLRRGRVTRGRLTSLPTTTNTSLLSSSPSSLTSFTSLSPVSSTSSSSSSILPSPLASASSPLSPRSTHNNNNSIKRKRLIYEPDPDNQLDVEIGKIVNQVPYSVKVEMVPGEVGRYWFGSRLVYCRILKSRMVMVRVGGGWCELSQFMRDHAMLHDANEMHIVGDEQGFIHMSTARRPSLPPPLYHSSSSSTISTTSTSSSGYYMDGDRYMAVDHYGNYHALKMQKVDGLLNSSGSRSILIK</sequence>
<evidence type="ECO:0000313" key="8">
    <source>
        <dbReference type="Proteomes" id="UP001209540"/>
    </source>
</evidence>
<reference evidence="7" key="1">
    <citation type="journal article" date="2022" name="IScience">
        <title>Evolution of zygomycete secretomes and the origins of terrestrial fungal ecologies.</title>
        <authorList>
            <person name="Chang Y."/>
            <person name="Wang Y."/>
            <person name="Mondo S."/>
            <person name="Ahrendt S."/>
            <person name="Andreopoulos W."/>
            <person name="Barry K."/>
            <person name="Beard J."/>
            <person name="Benny G.L."/>
            <person name="Blankenship S."/>
            <person name="Bonito G."/>
            <person name="Cuomo C."/>
            <person name="Desiro A."/>
            <person name="Gervers K.A."/>
            <person name="Hundley H."/>
            <person name="Kuo A."/>
            <person name="LaButti K."/>
            <person name="Lang B.F."/>
            <person name="Lipzen A."/>
            <person name="O'Donnell K."/>
            <person name="Pangilinan J."/>
            <person name="Reynolds N."/>
            <person name="Sandor L."/>
            <person name="Smith M.E."/>
            <person name="Tsang A."/>
            <person name="Grigoriev I.V."/>
            <person name="Stajich J.E."/>
            <person name="Spatafora J.W."/>
        </authorList>
    </citation>
    <scope>NUCLEOTIDE SEQUENCE</scope>
    <source>
        <strain evidence="7">RSA 2281</strain>
    </source>
</reference>
<dbReference type="GO" id="GO:0005856">
    <property type="term" value="C:cytoskeleton"/>
    <property type="evidence" value="ECO:0007669"/>
    <property type="project" value="UniProtKB-SubCell"/>
</dbReference>
<evidence type="ECO:0000256" key="1">
    <source>
        <dbReference type="ARBA" id="ARBA00004245"/>
    </source>
</evidence>